<organism evidence="1 2">
    <name type="scientific">Aquatica leii</name>
    <dbReference type="NCBI Taxonomy" id="1421715"/>
    <lineage>
        <taxon>Eukaryota</taxon>
        <taxon>Metazoa</taxon>
        <taxon>Ecdysozoa</taxon>
        <taxon>Arthropoda</taxon>
        <taxon>Hexapoda</taxon>
        <taxon>Insecta</taxon>
        <taxon>Pterygota</taxon>
        <taxon>Neoptera</taxon>
        <taxon>Endopterygota</taxon>
        <taxon>Coleoptera</taxon>
        <taxon>Polyphaga</taxon>
        <taxon>Elateriformia</taxon>
        <taxon>Elateroidea</taxon>
        <taxon>Lampyridae</taxon>
        <taxon>Luciolinae</taxon>
        <taxon>Aquatica</taxon>
    </lineage>
</organism>
<dbReference type="AlphaFoldDB" id="A0AAN7QBI2"/>
<evidence type="ECO:0000313" key="1">
    <source>
        <dbReference type="EMBL" id="KAK4886910.1"/>
    </source>
</evidence>
<sequence>MQYSVVHFTDEGNVSVVPTSWILEMENGDNDKYECWWPKKNVRKAIQLASRPSTHWDLFAVDVLGAYVIPLDFSNEESETESDCLEVENIVEELLVEDDLINRAEIVKEYLMQGNTESQGNSADINIQQKECHIVPFNSTKKSIVSTEENTSASIHQTLLSINAKLTEIHRKQCEMDQVLQIFSERLLNVEVKLLATMDSALNNTGNDLLPKKQFSTVEELQEFENNFSEETNKQLFLKRKPLSLLSRKYLKKLDREQSKDLLASASSSHHEAANDTNSILLPVINSIESDNDLPTVSIPFNNLNTFTTSVSSNTLTTNISQNYSTENDKKFIADLTSFALKAHLSCNHFNNLLELLRKYDKLDSNNAVKDCRTLLKSDYNKDSIVTMGAGEYFHFGITGDYQDTRIVAANSVDIDDSVVSNSHGSPMVVLQNLNEVGAASTPESRKKGNSGVEETRQPLAILTETSDERRYLVRDRKQASFPNFELYICSSYVEPSNIFEAWKSSYANMTGKNKQKGETKTCKADADQIRTVNHLIA</sequence>
<accession>A0AAN7QBI2</accession>
<name>A0AAN7QBI2_9COLE</name>
<protein>
    <submittedName>
        <fullName evidence="1">Uncharacterized protein</fullName>
    </submittedName>
</protein>
<keyword evidence="2" id="KW-1185">Reference proteome</keyword>
<dbReference type="Proteomes" id="UP001353858">
    <property type="component" value="Unassembled WGS sequence"/>
</dbReference>
<gene>
    <name evidence="1" type="ORF">RN001_003181</name>
</gene>
<reference evidence="2" key="1">
    <citation type="submission" date="2023-01" db="EMBL/GenBank/DDBJ databases">
        <title>Key to firefly adult light organ development and bioluminescence: homeobox transcription factors regulate luciferase expression and transportation to peroxisome.</title>
        <authorList>
            <person name="Fu X."/>
        </authorList>
    </citation>
    <scope>NUCLEOTIDE SEQUENCE [LARGE SCALE GENOMIC DNA]</scope>
</reference>
<proteinExistence type="predicted"/>
<evidence type="ECO:0000313" key="2">
    <source>
        <dbReference type="Proteomes" id="UP001353858"/>
    </source>
</evidence>
<comment type="caution">
    <text evidence="1">The sequence shown here is derived from an EMBL/GenBank/DDBJ whole genome shotgun (WGS) entry which is preliminary data.</text>
</comment>
<dbReference type="EMBL" id="JARPUR010000001">
    <property type="protein sequence ID" value="KAK4886910.1"/>
    <property type="molecule type" value="Genomic_DNA"/>
</dbReference>